<feature type="compositionally biased region" description="Basic and acidic residues" evidence="1">
    <location>
        <begin position="203"/>
        <end position="236"/>
    </location>
</feature>
<gene>
    <name evidence="2" type="ORF">A5707_13550</name>
</gene>
<dbReference type="RefSeq" id="WP_065013024.1">
    <property type="nucleotide sequence ID" value="NZ_LZKJ01000036.1"/>
</dbReference>
<feature type="compositionally biased region" description="Basic residues" evidence="1">
    <location>
        <begin position="237"/>
        <end position="246"/>
    </location>
</feature>
<organism evidence="2 3">
    <name type="scientific">Mycobacterium kyorinense</name>
    <dbReference type="NCBI Taxonomy" id="487514"/>
    <lineage>
        <taxon>Bacteria</taxon>
        <taxon>Bacillati</taxon>
        <taxon>Actinomycetota</taxon>
        <taxon>Actinomycetes</taxon>
        <taxon>Mycobacteriales</taxon>
        <taxon>Mycobacteriaceae</taxon>
        <taxon>Mycobacterium</taxon>
    </lineage>
</organism>
<evidence type="ECO:0000256" key="1">
    <source>
        <dbReference type="SAM" id="MobiDB-lite"/>
    </source>
</evidence>
<dbReference type="OrthoDB" id="3541690at2"/>
<evidence type="ECO:0000313" key="3">
    <source>
        <dbReference type="Proteomes" id="UP000093592"/>
    </source>
</evidence>
<name>A0A1A2ZPV9_9MYCO</name>
<dbReference type="Proteomes" id="UP000093592">
    <property type="component" value="Unassembled WGS sequence"/>
</dbReference>
<proteinExistence type="predicted"/>
<protein>
    <submittedName>
        <fullName evidence="2">Uncharacterized protein</fullName>
    </submittedName>
</protein>
<accession>A0A1A2ZPV9</accession>
<reference evidence="3" key="1">
    <citation type="submission" date="2016-06" db="EMBL/GenBank/DDBJ databases">
        <authorList>
            <person name="Sutton G."/>
            <person name="Brinkac L."/>
            <person name="Sanka R."/>
            <person name="Adams M."/>
            <person name="Lau E."/>
            <person name="Sam S."/>
            <person name="Sreng N."/>
            <person name="Him V."/>
            <person name="Kerleguer A."/>
            <person name="Cheng S."/>
        </authorList>
    </citation>
    <scope>NUCLEOTIDE SEQUENCE [LARGE SCALE GENOMIC DNA]</scope>
    <source>
        <strain evidence="3">E861</strain>
    </source>
</reference>
<dbReference type="AlphaFoldDB" id="A0A1A2ZPV9"/>
<evidence type="ECO:0000313" key="2">
    <source>
        <dbReference type="EMBL" id="OBI51728.1"/>
    </source>
</evidence>
<dbReference type="EMBL" id="LZKJ01000036">
    <property type="protein sequence ID" value="OBI51728.1"/>
    <property type="molecule type" value="Genomic_DNA"/>
</dbReference>
<comment type="caution">
    <text evidence="2">The sequence shown here is derived from an EMBL/GenBank/DDBJ whole genome shotgun (WGS) entry which is preliminary data.</text>
</comment>
<sequence>MPDDELDELYAAEPNRFTALRSTLSAAAKRRGDTAVAKQISAARKPTTAAWVVNRLTLQHKESKQRLAELGDRLRAAHSTMDGDLIRRLSMEQHRLVNELTRAAFAGAGLTNPSATVRDDVSSTLQAAVADPDVTARLGRLAKAERWSGFGVLGEAAPEPARKTSGTAHRQLEKLQQAWAAAKQAKTDADRELTAREEELSAARRRLRESERDVKSAEKAYDTAKQASHDAAELVKKARSRLSRQA</sequence>
<feature type="region of interest" description="Disordered" evidence="1">
    <location>
        <begin position="203"/>
        <end position="246"/>
    </location>
</feature>